<dbReference type="PROSITE" id="PS50158">
    <property type="entry name" value="ZF_CCHC"/>
    <property type="match status" value="1"/>
</dbReference>
<evidence type="ECO:0000313" key="4">
    <source>
        <dbReference type="EMBL" id="KAG2216807.1"/>
    </source>
</evidence>
<feature type="compositionally biased region" description="Polar residues" evidence="2">
    <location>
        <begin position="777"/>
        <end position="788"/>
    </location>
</feature>
<dbReference type="InterPro" id="IPR018289">
    <property type="entry name" value="MULE_transposase_dom"/>
</dbReference>
<dbReference type="Pfam" id="PF03732">
    <property type="entry name" value="Retrotrans_gag"/>
    <property type="match status" value="1"/>
</dbReference>
<dbReference type="GO" id="GO:0006355">
    <property type="term" value="P:regulation of DNA-templated transcription"/>
    <property type="evidence" value="ECO:0007669"/>
    <property type="project" value="InterPro"/>
</dbReference>
<keyword evidence="1" id="KW-0862">Zinc</keyword>
<feature type="region of interest" description="Disordered" evidence="2">
    <location>
        <begin position="756"/>
        <end position="788"/>
    </location>
</feature>
<dbReference type="PANTHER" id="PTHR31669:SF251">
    <property type="entry name" value="PROTEIN FAR1-RELATED SEQUENCE"/>
    <property type="match status" value="1"/>
</dbReference>
<feature type="compositionally biased region" description="Polar residues" evidence="2">
    <location>
        <begin position="756"/>
        <end position="765"/>
    </location>
</feature>
<evidence type="ECO:0000313" key="5">
    <source>
        <dbReference type="Proteomes" id="UP000646827"/>
    </source>
</evidence>
<dbReference type="InterPro" id="IPR001878">
    <property type="entry name" value="Znf_CCHC"/>
</dbReference>
<sequence length="788" mass="91073">MVLRPLNVHSQQWRIVSFFNRDHNHKCAQEISSYSMACRLNTEEEAIVINMIKSHATNNSILSFLASKGKIINPKDVTNLRQTVFNNDPQHTMFNLIKKLEEKGYESGIALARKFPETVVLDATYKTNKHRLPFVNVVGTSNIGYPHLKTFCIAGGWVSQETNETYKWVIQCLQNIVWPSNQSAYLETFVTDSEGALVKALDKVFPNSKKLLCKVHLRRNFRTKLQKLFDVKDDYQELEKAVNFLMTDQYNDELENMCVIPDEKFEAKALAKYNDVAQKAKNLAEVIKYLKKKLEFCEKWVGCDIANIVHFGNNSTNCVEEAHADLKRSIQSSSGNLSSVFEQIDEHYRLKNVAWKQQHDKEYFTVNPYIPELQKERLINLERNISKFAFYAICDELKHRNILKTNICRCAIKAHYNIPCCYMLPATGAIPLNLIPRRWHLYTERTALEENTNTNNADNVLAITESYIPFNVEDHINDELTRINTLLYKYTHQKQRQTLLQRLKAINDNLFMDLEGLQQPKTLPKRGDGKKHQELESQKKAKTMLGRKSAKIWEGKHDTLDNTQPTCDEWKVFKQYFLANFSPPNRLQLARDRLAALVQTSTAANFVSQFQAAWSSVPSMIDKEAMDRFQCGLTPTIRLQVMTRFPSTTDEAMRLALAVEAAQLHSQTILGEQFGYSRSHKQPPPQLVPEYLHTNDVAPMDLDTIRSQRSEQWRSTGHSRPNQQWQGNQRNNDNNKECYNCGGLGHISRFCSSPRHTNSNRSFNYDRQGGRQGKQYRWNQGNDQARQN</sequence>
<reference evidence="4 5" key="1">
    <citation type="submission" date="2020-12" db="EMBL/GenBank/DDBJ databases">
        <title>Metabolic potential, ecology and presence of endohyphal bacteria is reflected in genomic diversity of Mucoromycotina.</title>
        <authorList>
            <person name="Muszewska A."/>
            <person name="Okrasinska A."/>
            <person name="Steczkiewicz K."/>
            <person name="Drgas O."/>
            <person name="Orlowska M."/>
            <person name="Perlinska-Lenart U."/>
            <person name="Aleksandrzak-Piekarczyk T."/>
            <person name="Szatraj K."/>
            <person name="Zielenkiewicz U."/>
            <person name="Pilsyk S."/>
            <person name="Malc E."/>
            <person name="Mieczkowski P."/>
            <person name="Kruszewska J.S."/>
            <person name="Biernat P."/>
            <person name="Pawlowska J."/>
        </authorList>
    </citation>
    <scope>NUCLEOTIDE SEQUENCE [LARGE SCALE GENOMIC DNA]</scope>
    <source>
        <strain evidence="4 5">CBS 142.35</strain>
    </source>
</reference>
<dbReference type="InterPro" id="IPR031052">
    <property type="entry name" value="FHY3/FAR1"/>
</dbReference>
<dbReference type="PANTHER" id="PTHR31669">
    <property type="entry name" value="PROTEIN FAR1-RELATED SEQUENCE 10-RELATED"/>
    <property type="match status" value="1"/>
</dbReference>
<dbReference type="InterPro" id="IPR005162">
    <property type="entry name" value="Retrotrans_gag_dom"/>
</dbReference>
<feature type="compositionally biased region" description="Polar residues" evidence="2">
    <location>
        <begin position="713"/>
        <end position="732"/>
    </location>
</feature>
<organism evidence="4 5">
    <name type="scientific">Circinella minor</name>
    <dbReference type="NCBI Taxonomy" id="1195481"/>
    <lineage>
        <taxon>Eukaryota</taxon>
        <taxon>Fungi</taxon>
        <taxon>Fungi incertae sedis</taxon>
        <taxon>Mucoromycota</taxon>
        <taxon>Mucoromycotina</taxon>
        <taxon>Mucoromycetes</taxon>
        <taxon>Mucorales</taxon>
        <taxon>Lichtheimiaceae</taxon>
        <taxon>Circinella</taxon>
    </lineage>
</organism>
<dbReference type="EMBL" id="JAEPRB010000358">
    <property type="protein sequence ID" value="KAG2216807.1"/>
    <property type="molecule type" value="Genomic_DNA"/>
</dbReference>
<feature type="domain" description="CCHC-type" evidence="3">
    <location>
        <begin position="738"/>
        <end position="751"/>
    </location>
</feature>
<evidence type="ECO:0000259" key="3">
    <source>
        <dbReference type="PROSITE" id="PS50158"/>
    </source>
</evidence>
<proteinExistence type="predicted"/>
<keyword evidence="1" id="KW-0479">Metal-binding</keyword>
<dbReference type="OrthoDB" id="2250058at2759"/>
<comment type="caution">
    <text evidence="4">The sequence shown here is derived from an EMBL/GenBank/DDBJ whole genome shotgun (WGS) entry which is preliminary data.</text>
</comment>
<feature type="region of interest" description="Disordered" evidence="2">
    <location>
        <begin position="708"/>
        <end position="734"/>
    </location>
</feature>
<dbReference type="Pfam" id="PF10551">
    <property type="entry name" value="MULE"/>
    <property type="match status" value="1"/>
</dbReference>
<keyword evidence="5" id="KW-1185">Reference proteome</keyword>
<dbReference type="InterPro" id="IPR036875">
    <property type="entry name" value="Znf_CCHC_sf"/>
</dbReference>
<dbReference type="SMART" id="SM00343">
    <property type="entry name" value="ZnF_C2HC"/>
    <property type="match status" value="1"/>
</dbReference>
<protein>
    <recommendedName>
        <fullName evidence="3">CCHC-type domain-containing protein</fullName>
    </recommendedName>
</protein>
<dbReference type="Gene3D" id="4.10.60.10">
    <property type="entry name" value="Zinc finger, CCHC-type"/>
    <property type="match status" value="1"/>
</dbReference>
<keyword evidence="1" id="KW-0863">Zinc-finger</keyword>
<dbReference type="Proteomes" id="UP000646827">
    <property type="component" value="Unassembled WGS sequence"/>
</dbReference>
<dbReference type="GO" id="GO:0008270">
    <property type="term" value="F:zinc ion binding"/>
    <property type="evidence" value="ECO:0007669"/>
    <property type="project" value="UniProtKB-KW"/>
</dbReference>
<dbReference type="Pfam" id="PF00098">
    <property type="entry name" value="zf-CCHC"/>
    <property type="match status" value="1"/>
</dbReference>
<dbReference type="SUPFAM" id="SSF57756">
    <property type="entry name" value="Retrovirus zinc finger-like domains"/>
    <property type="match status" value="1"/>
</dbReference>
<name>A0A8H7RV73_9FUNG</name>
<accession>A0A8H7RV73</accession>
<evidence type="ECO:0000256" key="2">
    <source>
        <dbReference type="SAM" id="MobiDB-lite"/>
    </source>
</evidence>
<dbReference type="GO" id="GO:0003676">
    <property type="term" value="F:nucleic acid binding"/>
    <property type="evidence" value="ECO:0007669"/>
    <property type="project" value="InterPro"/>
</dbReference>
<evidence type="ECO:0000256" key="1">
    <source>
        <dbReference type="PROSITE-ProRule" id="PRU00047"/>
    </source>
</evidence>
<gene>
    <name evidence="4" type="ORF">INT45_013819</name>
</gene>
<dbReference type="AlphaFoldDB" id="A0A8H7RV73"/>